<comment type="subcellular location">
    <subcellularLocation>
        <location evidence="1 18">Mitochondrion inner membrane</location>
        <topology evidence="1 18">Multi-pass membrane protein</topology>
    </subcellularLocation>
</comment>
<gene>
    <name evidence="22" type="primary">cox2</name>
</gene>
<dbReference type="Gene3D" id="2.60.40.420">
    <property type="entry name" value="Cupredoxins - blue copper proteins"/>
    <property type="match status" value="1"/>
</dbReference>
<dbReference type="SUPFAM" id="SSF81464">
    <property type="entry name" value="Cytochrome c oxidase subunit II-like, transmembrane region"/>
    <property type="match status" value="1"/>
</dbReference>
<keyword evidence="14 18" id="KW-0186">Copper</keyword>
<evidence type="ECO:0000256" key="19">
    <source>
        <dbReference type="SAM" id="Phobius"/>
    </source>
</evidence>
<evidence type="ECO:0000256" key="8">
    <source>
        <dbReference type="ARBA" id="ARBA00022723"/>
    </source>
</evidence>
<dbReference type="InterPro" id="IPR008972">
    <property type="entry name" value="Cupredoxin"/>
</dbReference>
<keyword evidence="6 18" id="KW-0679">Respiratory chain</keyword>
<evidence type="ECO:0000256" key="18">
    <source>
        <dbReference type="RuleBase" id="RU000457"/>
    </source>
</evidence>
<dbReference type="PROSITE" id="PS50999">
    <property type="entry name" value="COX2_TM"/>
    <property type="match status" value="1"/>
</dbReference>
<evidence type="ECO:0000256" key="10">
    <source>
        <dbReference type="ARBA" id="ARBA00022842"/>
    </source>
</evidence>
<reference evidence="22" key="2">
    <citation type="journal article" date="2014" name="BMC Genomics">
        <title>Fragmented mitochondrial genomes of the rat lice, Polyplax asiatica and Polyplax spinulosa: intra-genus variation in fragmentation pattern and a possible link between the extent of fragmentation and the length of life cycle.</title>
        <authorList>
            <person name="Dong W.G."/>
            <person name="Song S."/>
            <person name="Jin D.C."/>
            <person name="Guo X.G."/>
            <person name="Shao R."/>
        </authorList>
    </citation>
    <scope>NUCLEOTIDE SEQUENCE</scope>
    <source>
        <strain evidence="22">301</strain>
    </source>
</reference>
<keyword evidence="15 18" id="KW-0496">Mitochondrion</keyword>
<comment type="similarity">
    <text evidence="2 18">Belongs to the cytochrome c oxidase subunit 2 family.</text>
</comment>
<keyword evidence="12 18" id="KW-0249">Electron transport</keyword>
<evidence type="ECO:0000256" key="4">
    <source>
        <dbReference type="ARBA" id="ARBA00015946"/>
    </source>
</evidence>
<dbReference type="InterPro" id="IPR001505">
    <property type="entry name" value="Copper_CuA"/>
</dbReference>
<dbReference type="GO" id="GO:0005743">
    <property type="term" value="C:mitochondrial inner membrane"/>
    <property type="evidence" value="ECO:0007669"/>
    <property type="project" value="UniProtKB-SubCell"/>
</dbReference>
<geneLocation type="mitochondrion" evidence="22"/>
<keyword evidence="5 18" id="KW-0813">Transport</keyword>
<evidence type="ECO:0000256" key="11">
    <source>
        <dbReference type="ARBA" id="ARBA00022967"/>
    </source>
</evidence>
<comment type="subunit">
    <text evidence="3">Component of the cytochrome c oxidase (complex IV, CIV), a multisubunit enzyme composed of a catalytic core of 3 subunits and several supernumerary subunits. The complex exists as a monomer or a dimer and forms supercomplexes (SCs) in the inner mitochondrial membrane with ubiquinol-cytochrome c oxidoreductase (cytochrome b-c1 complex, complex III, CIII).</text>
</comment>
<dbReference type="Pfam" id="PF00116">
    <property type="entry name" value="COX2"/>
    <property type="match status" value="1"/>
</dbReference>
<evidence type="ECO:0000259" key="20">
    <source>
        <dbReference type="PROSITE" id="PS50857"/>
    </source>
</evidence>
<dbReference type="SUPFAM" id="SSF49503">
    <property type="entry name" value="Cupredoxins"/>
    <property type="match status" value="1"/>
</dbReference>
<dbReference type="PANTHER" id="PTHR22888">
    <property type="entry name" value="CYTOCHROME C OXIDASE, SUBUNIT II"/>
    <property type="match status" value="1"/>
</dbReference>
<evidence type="ECO:0000256" key="15">
    <source>
        <dbReference type="ARBA" id="ARBA00023128"/>
    </source>
</evidence>
<feature type="transmembrane region" description="Helical" evidence="19">
    <location>
        <begin position="26"/>
        <end position="46"/>
    </location>
</feature>
<dbReference type="PANTHER" id="PTHR22888:SF9">
    <property type="entry name" value="CYTOCHROME C OXIDASE SUBUNIT 2"/>
    <property type="match status" value="1"/>
</dbReference>
<evidence type="ECO:0000256" key="12">
    <source>
        <dbReference type="ARBA" id="ARBA00022982"/>
    </source>
</evidence>
<dbReference type="GO" id="GO:0042773">
    <property type="term" value="P:ATP synthesis coupled electron transport"/>
    <property type="evidence" value="ECO:0007669"/>
    <property type="project" value="TreeGrafter"/>
</dbReference>
<dbReference type="PROSITE" id="PS00078">
    <property type="entry name" value="COX2"/>
    <property type="match status" value="1"/>
</dbReference>
<evidence type="ECO:0000256" key="2">
    <source>
        <dbReference type="ARBA" id="ARBA00007866"/>
    </source>
</evidence>
<evidence type="ECO:0000256" key="3">
    <source>
        <dbReference type="ARBA" id="ARBA00011164"/>
    </source>
</evidence>
<keyword evidence="7 18" id="KW-0812">Transmembrane</keyword>
<evidence type="ECO:0000313" key="22">
    <source>
        <dbReference type="EMBL" id="AHB85649.1"/>
    </source>
</evidence>
<dbReference type="GO" id="GO:0005507">
    <property type="term" value="F:copper ion binding"/>
    <property type="evidence" value="ECO:0007669"/>
    <property type="project" value="InterPro"/>
</dbReference>
<keyword evidence="8 18" id="KW-0479">Metal-binding</keyword>
<dbReference type="PRINTS" id="PR01166">
    <property type="entry name" value="CYCOXIDASEII"/>
</dbReference>
<reference evidence="22" key="1">
    <citation type="submission" date="2013-09" db="EMBL/GenBank/DDBJ databases">
        <authorList>
            <person name="Dong W.-G."/>
            <person name="Song S."/>
            <person name="Jin D.-C."/>
            <person name="Guo X.-G."/>
            <person name="Shao R."/>
        </authorList>
    </citation>
    <scope>NUCLEOTIDE SEQUENCE</scope>
    <source>
        <strain evidence="22">301</strain>
    </source>
</reference>
<sequence>MSVWGQTSFQDPASLTMEHISNVHDLVMVIVIFILSMVIYTMFSILSSKSWNLAFISSEMMEVAWISIPSVVLVALAFPSLNCLYMMEEVVKPAIMSKVIGHQWYWSYEEYKPQLGWESSDSYMKSDLGESDPRLLSCDYSLSGVLGSEIRLMVTSADVIHSWTVPSLGVKVDAVPGRINQLSFTPSQVGEFFGQCSEICGAMHSFMPISVKVRL</sequence>
<protein>
    <recommendedName>
        <fullName evidence="4 18">Cytochrome c oxidase subunit 2</fullName>
    </recommendedName>
</protein>
<evidence type="ECO:0000259" key="21">
    <source>
        <dbReference type="PROSITE" id="PS50999"/>
    </source>
</evidence>
<evidence type="ECO:0000256" key="9">
    <source>
        <dbReference type="ARBA" id="ARBA00022792"/>
    </source>
</evidence>
<comment type="catalytic activity">
    <reaction evidence="17">
        <text>4 Fe(II)-[cytochrome c] + O2 + 8 H(+)(in) = 4 Fe(III)-[cytochrome c] + 2 H2O + 4 H(+)(out)</text>
        <dbReference type="Rhea" id="RHEA:11436"/>
        <dbReference type="Rhea" id="RHEA-COMP:10350"/>
        <dbReference type="Rhea" id="RHEA-COMP:14399"/>
        <dbReference type="ChEBI" id="CHEBI:15377"/>
        <dbReference type="ChEBI" id="CHEBI:15378"/>
        <dbReference type="ChEBI" id="CHEBI:15379"/>
        <dbReference type="ChEBI" id="CHEBI:29033"/>
        <dbReference type="ChEBI" id="CHEBI:29034"/>
        <dbReference type="EC" id="7.1.1.9"/>
    </reaction>
    <physiologicalReaction direction="left-to-right" evidence="17">
        <dbReference type="Rhea" id="RHEA:11437"/>
    </physiologicalReaction>
</comment>
<dbReference type="InterPro" id="IPR011759">
    <property type="entry name" value="Cyt_c_oxidase_su2_TM_dom"/>
</dbReference>
<keyword evidence="16 18" id="KW-0472">Membrane</keyword>
<feature type="transmembrane region" description="Helical" evidence="19">
    <location>
        <begin position="66"/>
        <end position="87"/>
    </location>
</feature>
<dbReference type="Pfam" id="PF02790">
    <property type="entry name" value="COX2_TM"/>
    <property type="match status" value="1"/>
</dbReference>
<dbReference type="Gene3D" id="1.10.287.90">
    <property type="match status" value="1"/>
</dbReference>
<dbReference type="InterPro" id="IPR002429">
    <property type="entry name" value="CcO_II-like_C"/>
</dbReference>
<evidence type="ECO:0000256" key="7">
    <source>
        <dbReference type="ARBA" id="ARBA00022692"/>
    </source>
</evidence>
<evidence type="ECO:0000256" key="14">
    <source>
        <dbReference type="ARBA" id="ARBA00023008"/>
    </source>
</evidence>
<keyword evidence="13 19" id="KW-1133">Transmembrane helix</keyword>
<dbReference type="InterPro" id="IPR036257">
    <property type="entry name" value="Cyt_c_oxidase_su2_TM_sf"/>
</dbReference>
<accession>V9PXK8</accession>
<evidence type="ECO:0000256" key="17">
    <source>
        <dbReference type="ARBA" id="ARBA00049512"/>
    </source>
</evidence>
<comment type="function">
    <text evidence="18">Component of the cytochrome c oxidase, the last enzyme in the mitochondrial electron transport chain which drives oxidative phosphorylation. The respiratory chain contains 3 multisubunit complexes succinate dehydrogenase (complex II, CII), ubiquinol-cytochrome c oxidoreductase (cytochrome b-c1 complex, complex III, CIII) and cytochrome c oxidase (complex IV, CIV), that cooperate to transfer electrons derived from NADH and succinate to molecular oxygen, creating an electrochemical gradient over the inner membrane that drives transmembrane transport and the ATP synthase. Cytochrome c oxidase is the component of the respiratory chain that catalyzes the reduction of oxygen to water. Electrons originating from reduced cytochrome c in the intermembrane space (IMS) are transferred via the dinuclear copper A center (CU(A)) of subunit 2 and heme A of subunit 1 to the active site in subunit 1, a binuclear center (BNC) formed by heme A3 and copper B (CU(B)). The BNC reduces molecular oxygen to 2 water molecules using 4 electrons from cytochrome c in the IMS and 4 protons from the mitochondrial matrix.</text>
</comment>
<feature type="domain" description="Cytochrome oxidase subunit II copper A binding" evidence="20">
    <location>
        <begin position="92"/>
        <end position="215"/>
    </location>
</feature>
<proteinExistence type="inferred from homology"/>
<dbReference type="GO" id="GO:0004129">
    <property type="term" value="F:cytochrome-c oxidase activity"/>
    <property type="evidence" value="ECO:0007669"/>
    <property type="project" value="UniProtKB-EC"/>
</dbReference>
<dbReference type="PROSITE" id="PS50857">
    <property type="entry name" value="COX2_CUA"/>
    <property type="match status" value="1"/>
</dbReference>
<evidence type="ECO:0000256" key="13">
    <source>
        <dbReference type="ARBA" id="ARBA00022989"/>
    </source>
</evidence>
<dbReference type="InterPro" id="IPR045187">
    <property type="entry name" value="CcO_II"/>
</dbReference>
<feature type="domain" description="Cytochrome oxidase subunit II transmembrane region profile" evidence="21">
    <location>
        <begin position="1"/>
        <end position="91"/>
    </location>
</feature>
<evidence type="ECO:0000256" key="5">
    <source>
        <dbReference type="ARBA" id="ARBA00022448"/>
    </source>
</evidence>
<comment type="cofactor">
    <cofactor evidence="18">
        <name>Cu cation</name>
        <dbReference type="ChEBI" id="CHEBI:23378"/>
    </cofactor>
    <text evidence="18">Binds a copper A center.</text>
</comment>
<dbReference type="AlphaFoldDB" id="V9PXK8"/>
<dbReference type="EMBL" id="KF647772">
    <property type="protein sequence ID" value="AHB85649.1"/>
    <property type="molecule type" value="Genomic_DNA"/>
</dbReference>
<evidence type="ECO:0000256" key="1">
    <source>
        <dbReference type="ARBA" id="ARBA00004448"/>
    </source>
</evidence>
<keyword evidence="11" id="KW-1278">Translocase</keyword>
<evidence type="ECO:0000256" key="6">
    <source>
        <dbReference type="ARBA" id="ARBA00022660"/>
    </source>
</evidence>
<name>V9PXK8_9NEOP</name>
<keyword evidence="10" id="KW-0460">Magnesium</keyword>
<keyword evidence="9 18" id="KW-0999">Mitochondrion inner membrane</keyword>
<evidence type="ECO:0000256" key="16">
    <source>
        <dbReference type="ARBA" id="ARBA00023136"/>
    </source>
</evidence>
<organism evidence="22">
    <name type="scientific">Polyplax spinulosa</name>
    <name type="common">spined rat louse</name>
    <dbReference type="NCBI Taxonomy" id="468197"/>
    <lineage>
        <taxon>Eukaryota</taxon>
        <taxon>Metazoa</taxon>
        <taxon>Ecdysozoa</taxon>
        <taxon>Arthropoda</taxon>
        <taxon>Hexapoda</taxon>
        <taxon>Insecta</taxon>
        <taxon>Pterygota</taxon>
        <taxon>Neoptera</taxon>
        <taxon>Paraneoptera</taxon>
        <taxon>Psocodea</taxon>
        <taxon>Troctomorpha</taxon>
        <taxon>Phthiraptera</taxon>
        <taxon>Anoplura</taxon>
        <taxon>Polyplacidae</taxon>
        <taxon>Polyplax</taxon>
    </lineage>
</organism>